<dbReference type="RefSeq" id="XP_037156643.1">
    <property type="nucleotide sequence ID" value="XM_037298008.1"/>
</dbReference>
<evidence type="ECO:0000313" key="15">
    <source>
        <dbReference type="EMBL" id="KAF6229001.1"/>
    </source>
</evidence>
<dbReference type="GO" id="GO:0006747">
    <property type="term" value="P:FAD biosynthetic process"/>
    <property type="evidence" value="ECO:0007669"/>
    <property type="project" value="TreeGrafter"/>
</dbReference>
<feature type="region of interest" description="Disordered" evidence="13">
    <location>
        <begin position="1"/>
        <end position="21"/>
    </location>
</feature>
<organism evidence="15 16">
    <name type="scientific">Letharia lupina</name>
    <dbReference type="NCBI Taxonomy" id="560253"/>
    <lineage>
        <taxon>Eukaryota</taxon>
        <taxon>Fungi</taxon>
        <taxon>Dikarya</taxon>
        <taxon>Ascomycota</taxon>
        <taxon>Pezizomycotina</taxon>
        <taxon>Lecanoromycetes</taxon>
        <taxon>OSLEUM clade</taxon>
        <taxon>Lecanoromycetidae</taxon>
        <taxon>Lecanorales</taxon>
        <taxon>Lecanorineae</taxon>
        <taxon>Parmeliaceae</taxon>
        <taxon>Letharia</taxon>
    </lineage>
</organism>
<comment type="caution">
    <text evidence="15">The sequence shown here is derived from an EMBL/GenBank/DDBJ whole genome shotgun (WGS) entry which is preliminary data.</text>
</comment>
<dbReference type="GeneID" id="59335515"/>
<evidence type="ECO:0000256" key="6">
    <source>
        <dbReference type="ARBA" id="ARBA00022695"/>
    </source>
</evidence>
<evidence type="ECO:0000256" key="9">
    <source>
        <dbReference type="ARBA" id="ARBA00022840"/>
    </source>
</evidence>
<evidence type="ECO:0000256" key="12">
    <source>
        <dbReference type="ARBA" id="ARBA00049494"/>
    </source>
</evidence>
<dbReference type="Proteomes" id="UP000593566">
    <property type="component" value="Unassembled WGS sequence"/>
</dbReference>
<dbReference type="CDD" id="cd23948">
    <property type="entry name" value="FAD_synthase"/>
    <property type="match status" value="1"/>
</dbReference>
<evidence type="ECO:0000256" key="7">
    <source>
        <dbReference type="ARBA" id="ARBA00022741"/>
    </source>
</evidence>
<evidence type="ECO:0000256" key="10">
    <source>
        <dbReference type="ARBA" id="ARBA00031145"/>
    </source>
</evidence>
<feature type="domain" description="Phosphoadenosine phosphosulphate reductase" evidence="14">
    <location>
        <begin position="77"/>
        <end position="144"/>
    </location>
</feature>
<keyword evidence="3" id="KW-0285">Flavoprotein</keyword>
<dbReference type="PANTHER" id="PTHR23293">
    <property type="entry name" value="FAD SYNTHETASE-RELATED FMN ADENYLYLTRANSFERASE"/>
    <property type="match status" value="1"/>
</dbReference>
<reference evidence="15 16" key="1">
    <citation type="journal article" date="2020" name="Genomics">
        <title>Complete, high-quality genomes from long-read metagenomic sequencing of two wolf lichen thalli reveals enigmatic genome architecture.</title>
        <authorList>
            <person name="McKenzie S.K."/>
            <person name="Walston R.F."/>
            <person name="Allen J.L."/>
        </authorList>
    </citation>
    <scope>NUCLEOTIDE SEQUENCE [LARGE SCALE GENOMIC DNA]</scope>
    <source>
        <strain evidence="15">WasteWater1</strain>
    </source>
</reference>
<feature type="domain" description="Phosphoadenosine phosphosulphate reductase" evidence="14">
    <location>
        <begin position="159"/>
        <end position="234"/>
    </location>
</feature>
<gene>
    <name evidence="15" type="ORF">HO133_007115</name>
</gene>
<dbReference type="InterPro" id="IPR002500">
    <property type="entry name" value="PAPS_reduct_dom"/>
</dbReference>
<dbReference type="SUPFAM" id="SSF52402">
    <property type="entry name" value="Adenine nucleotide alpha hydrolases-like"/>
    <property type="match status" value="1"/>
</dbReference>
<dbReference type="EMBL" id="JACCJB010000003">
    <property type="protein sequence ID" value="KAF6229001.1"/>
    <property type="molecule type" value="Genomic_DNA"/>
</dbReference>
<dbReference type="PANTHER" id="PTHR23293:SF9">
    <property type="entry name" value="FAD SYNTHASE"/>
    <property type="match status" value="1"/>
</dbReference>
<evidence type="ECO:0000256" key="13">
    <source>
        <dbReference type="SAM" id="MobiDB-lite"/>
    </source>
</evidence>
<evidence type="ECO:0000256" key="8">
    <source>
        <dbReference type="ARBA" id="ARBA00022827"/>
    </source>
</evidence>
<protein>
    <recommendedName>
        <fullName evidence="2">FAD synthase</fullName>
        <ecNumber evidence="2">2.7.7.2</ecNumber>
    </recommendedName>
    <alternativeName>
        <fullName evidence="10">FAD pyrophosphorylase</fullName>
    </alternativeName>
    <alternativeName>
        <fullName evidence="11">FMN adenylyltransferase</fullName>
    </alternativeName>
</protein>
<dbReference type="InterPro" id="IPR014729">
    <property type="entry name" value="Rossmann-like_a/b/a_fold"/>
</dbReference>
<evidence type="ECO:0000256" key="11">
    <source>
        <dbReference type="ARBA" id="ARBA00031871"/>
    </source>
</evidence>
<keyword evidence="5" id="KW-0808">Transferase</keyword>
<keyword evidence="16" id="KW-1185">Reference proteome</keyword>
<evidence type="ECO:0000259" key="14">
    <source>
        <dbReference type="Pfam" id="PF01507"/>
    </source>
</evidence>
<comment type="catalytic activity">
    <reaction evidence="12">
        <text>FMN + ATP + H(+) = FAD + diphosphate</text>
        <dbReference type="Rhea" id="RHEA:17237"/>
        <dbReference type="ChEBI" id="CHEBI:15378"/>
        <dbReference type="ChEBI" id="CHEBI:30616"/>
        <dbReference type="ChEBI" id="CHEBI:33019"/>
        <dbReference type="ChEBI" id="CHEBI:57692"/>
        <dbReference type="ChEBI" id="CHEBI:58210"/>
        <dbReference type="EC" id="2.7.7.2"/>
    </reaction>
</comment>
<evidence type="ECO:0000256" key="3">
    <source>
        <dbReference type="ARBA" id="ARBA00022630"/>
    </source>
</evidence>
<dbReference type="AlphaFoldDB" id="A0A8H6FI89"/>
<keyword evidence="8" id="KW-0274">FAD</keyword>
<dbReference type="FunFam" id="3.40.50.620:FF:000187">
    <property type="entry name" value="Probable FAD synthetase"/>
    <property type="match status" value="1"/>
</dbReference>
<dbReference type="Pfam" id="PF01507">
    <property type="entry name" value="PAPS_reduct"/>
    <property type="match status" value="2"/>
</dbReference>
<keyword evidence="4" id="KW-0288">FMN</keyword>
<proteinExistence type="predicted"/>
<sequence>MTETGISPSVDAPIQALPPSNGDTTPLRALCADLHARITAFLQEDVPTERLRNVQAQCRHSLSIISEALEKYPLETLSLSYNGGKDCLVLLVLYLSLLSTHPSLPAALPSILIPPPHPFPSVDAFVATSSTKYHLSLSQYTSPSMKAAFADYLSGTGRSIRAIMVGTRRTDPHGAKLSAFDPTDHGWPGFMRVHPVLEWRYAEVWAFLRHLGVEYCGLYNEGYTSLGGTNDTRPNPKLRVVEGGRVWYRPAYELEADEEERLGREGLG</sequence>
<evidence type="ECO:0000256" key="1">
    <source>
        <dbReference type="ARBA" id="ARBA00004726"/>
    </source>
</evidence>
<evidence type="ECO:0000256" key="2">
    <source>
        <dbReference type="ARBA" id="ARBA00012393"/>
    </source>
</evidence>
<dbReference type="GO" id="GO:0003919">
    <property type="term" value="F:FMN adenylyltransferase activity"/>
    <property type="evidence" value="ECO:0007669"/>
    <property type="project" value="UniProtKB-EC"/>
</dbReference>
<keyword evidence="9" id="KW-0067">ATP-binding</keyword>
<comment type="pathway">
    <text evidence="1">Cofactor biosynthesis; FAD biosynthesis; FAD from FMN: step 1/1.</text>
</comment>
<keyword evidence="6" id="KW-0548">Nucleotidyltransferase</keyword>
<dbReference type="Gene3D" id="3.40.50.620">
    <property type="entry name" value="HUPs"/>
    <property type="match status" value="1"/>
</dbReference>
<keyword evidence="7" id="KW-0547">Nucleotide-binding</keyword>
<accession>A0A8H6FI89</accession>
<dbReference type="GO" id="GO:0005524">
    <property type="term" value="F:ATP binding"/>
    <property type="evidence" value="ECO:0007669"/>
    <property type="project" value="UniProtKB-KW"/>
</dbReference>
<evidence type="ECO:0000256" key="5">
    <source>
        <dbReference type="ARBA" id="ARBA00022679"/>
    </source>
</evidence>
<evidence type="ECO:0000313" key="16">
    <source>
        <dbReference type="Proteomes" id="UP000593566"/>
    </source>
</evidence>
<evidence type="ECO:0000256" key="4">
    <source>
        <dbReference type="ARBA" id="ARBA00022643"/>
    </source>
</evidence>
<name>A0A8H6FI89_9LECA</name>
<dbReference type="EC" id="2.7.7.2" evidence="2"/>